<feature type="domain" description="Major facilitator superfamily (MFS) profile" evidence="7">
    <location>
        <begin position="27"/>
        <end position="435"/>
    </location>
</feature>
<dbReference type="PANTHER" id="PTHR23505">
    <property type="entry name" value="SPINSTER"/>
    <property type="match status" value="1"/>
</dbReference>
<evidence type="ECO:0000256" key="4">
    <source>
        <dbReference type="ARBA" id="ARBA00022989"/>
    </source>
</evidence>
<evidence type="ECO:0000313" key="9">
    <source>
        <dbReference type="Proteomes" id="UP001138757"/>
    </source>
</evidence>
<dbReference type="Gene3D" id="1.20.1250.20">
    <property type="entry name" value="MFS general substrate transporter like domains"/>
    <property type="match status" value="1"/>
</dbReference>
<feature type="transmembrane region" description="Helical" evidence="6">
    <location>
        <begin position="250"/>
        <end position="270"/>
    </location>
</feature>
<dbReference type="GO" id="GO:0016020">
    <property type="term" value="C:membrane"/>
    <property type="evidence" value="ECO:0007669"/>
    <property type="project" value="UniProtKB-SubCell"/>
</dbReference>
<feature type="transmembrane region" description="Helical" evidence="6">
    <location>
        <begin position="412"/>
        <end position="432"/>
    </location>
</feature>
<keyword evidence="5 6" id="KW-0472">Membrane</keyword>
<dbReference type="PANTHER" id="PTHR23505:SF79">
    <property type="entry name" value="PROTEIN SPINSTER"/>
    <property type="match status" value="1"/>
</dbReference>
<dbReference type="InterPro" id="IPR020846">
    <property type="entry name" value="MFS_dom"/>
</dbReference>
<dbReference type="Pfam" id="PF07690">
    <property type="entry name" value="MFS_1"/>
    <property type="match status" value="1"/>
</dbReference>
<organism evidence="8 9">
    <name type="scientific">Sphingobium nicotianae</name>
    <dbReference type="NCBI Taxonomy" id="2782607"/>
    <lineage>
        <taxon>Bacteria</taxon>
        <taxon>Pseudomonadati</taxon>
        <taxon>Pseudomonadota</taxon>
        <taxon>Alphaproteobacteria</taxon>
        <taxon>Sphingomonadales</taxon>
        <taxon>Sphingomonadaceae</taxon>
        <taxon>Sphingobium</taxon>
    </lineage>
</organism>
<feature type="transmembrane region" description="Helical" evidence="6">
    <location>
        <begin position="63"/>
        <end position="82"/>
    </location>
</feature>
<proteinExistence type="predicted"/>
<gene>
    <name evidence="8" type="ORF">KK488_05725</name>
</gene>
<keyword evidence="2" id="KW-0813">Transport</keyword>
<dbReference type="EMBL" id="JAHGAW010000003">
    <property type="protein sequence ID" value="MBT2186443.1"/>
    <property type="molecule type" value="Genomic_DNA"/>
</dbReference>
<feature type="transmembrane region" description="Helical" evidence="6">
    <location>
        <begin position="94"/>
        <end position="116"/>
    </location>
</feature>
<accession>A0A9X1DAK8</accession>
<dbReference type="RefSeq" id="WP_214622183.1">
    <property type="nucleotide sequence ID" value="NZ_JAHGAW010000003.1"/>
</dbReference>
<feature type="transmembrane region" description="Helical" evidence="6">
    <location>
        <begin position="344"/>
        <end position="366"/>
    </location>
</feature>
<feature type="transmembrane region" description="Helical" evidence="6">
    <location>
        <begin position="282"/>
        <end position="306"/>
    </location>
</feature>
<evidence type="ECO:0000256" key="2">
    <source>
        <dbReference type="ARBA" id="ARBA00022448"/>
    </source>
</evidence>
<dbReference type="PROSITE" id="PS50850">
    <property type="entry name" value="MFS"/>
    <property type="match status" value="1"/>
</dbReference>
<keyword evidence="3 6" id="KW-0812">Transmembrane</keyword>
<evidence type="ECO:0000313" key="8">
    <source>
        <dbReference type="EMBL" id="MBT2186443.1"/>
    </source>
</evidence>
<evidence type="ECO:0000256" key="3">
    <source>
        <dbReference type="ARBA" id="ARBA00022692"/>
    </source>
</evidence>
<dbReference type="InterPro" id="IPR044770">
    <property type="entry name" value="MFS_spinster-like"/>
</dbReference>
<evidence type="ECO:0000259" key="7">
    <source>
        <dbReference type="PROSITE" id="PS50850"/>
    </source>
</evidence>
<keyword evidence="9" id="KW-1185">Reference proteome</keyword>
<dbReference type="Proteomes" id="UP001138757">
    <property type="component" value="Unassembled WGS sequence"/>
</dbReference>
<sequence length="451" mass="47726">MTSSTMGIAPTPPAAAPDETGPRGWYTVGILSVVAMLSYLDRGVLSLFVQPLKQDFGLSDTQVSMLLGLAFSVPAIVVGIPMSRLIDTGVRRSLIAACLAVWSFATAICGVAQNFWTLFACRALTGASESVNTSASLSVITDAVKRSRLPRAFAIQSVGVMVGSSLSLLLGGLLFGLFAHFKPIDLAGIGRIHNWQLVFLILGLPGLLVAALMMITVPEPRRKGGTRPGGYPIREVFGFLVAERGMHLRLATAMILFSIMTVGLGAWTPAFYQRTYGWGPEVAGPIMGIVSLVCSLIGLFAGARLAELFGKRNDDANLRVLLIAQGLALPLHVIAPLMPNPWAAISINAVAGIVGVMGGPAYYAAIQLTTPNEMRGQIAMLYAAGMNTIGGTAGPMLVGLLTDYVAPSEGDLRYVLVALNLLVVPPALYLLWKAMKPYARLYRARLDAAAG</sequence>
<name>A0A9X1DAK8_9SPHN</name>
<dbReference type="InterPro" id="IPR011701">
    <property type="entry name" value="MFS"/>
</dbReference>
<feature type="transmembrane region" description="Helical" evidence="6">
    <location>
        <begin position="24"/>
        <end position="42"/>
    </location>
</feature>
<comment type="subcellular location">
    <subcellularLocation>
        <location evidence="1">Membrane</location>
        <topology evidence="1">Multi-pass membrane protein</topology>
    </subcellularLocation>
</comment>
<evidence type="ECO:0000256" key="1">
    <source>
        <dbReference type="ARBA" id="ARBA00004141"/>
    </source>
</evidence>
<feature type="transmembrane region" description="Helical" evidence="6">
    <location>
        <begin position="318"/>
        <end position="338"/>
    </location>
</feature>
<dbReference type="SUPFAM" id="SSF103473">
    <property type="entry name" value="MFS general substrate transporter"/>
    <property type="match status" value="1"/>
</dbReference>
<evidence type="ECO:0000256" key="5">
    <source>
        <dbReference type="ARBA" id="ARBA00023136"/>
    </source>
</evidence>
<dbReference type="AlphaFoldDB" id="A0A9X1DAK8"/>
<keyword evidence="4 6" id="KW-1133">Transmembrane helix</keyword>
<reference evidence="8" key="1">
    <citation type="submission" date="2021-05" db="EMBL/GenBank/DDBJ databases">
        <title>Genome of Sphingobium sp. strain.</title>
        <authorList>
            <person name="Fan R."/>
        </authorList>
    </citation>
    <scope>NUCLEOTIDE SEQUENCE</scope>
    <source>
        <strain evidence="8">H33</strain>
    </source>
</reference>
<comment type="caution">
    <text evidence="8">The sequence shown here is derived from an EMBL/GenBank/DDBJ whole genome shotgun (WGS) entry which is preliminary data.</text>
</comment>
<dbReference type="GO" id="GO:0022857">
    <property type="term" value="F:transmembrane transporter activity"/>
    <property type="evidence" value="ECO:0007669"/>
    <property type="project" value="InterPro"/>
</dbReference>
<feature type="transmembrane region" description="Helical" evidence="6">
    <location>
        <begin position="197"/>
        <end position="217"/>
    </location>
</feature>
<evidence type="ECO:0000256" key="6">
    <source>
        <dbReference type="SAM" id="Phobius"/>
    </source>
</evidence>
<dbReference type="InterPro" id="IPR036259">
    <property type="entry name" value="MFS_trans_sf"/>
</dbReference>
<feature type="transmembrane region" description="Helical" evidence="6">
    <location>
        <begin position="378"/>
        <end position="400"/>
    </location>
</feature>
<protein>
    <submittedName>
        <fullName evidence="8">MFS transporter</fullName>
    </submittedName>
</protein>
<feature type="transmembrane region" description="Helical" evidence="6">
    <location>
        <begin position="153"/>
        <end position="177"/>
    </location>
</feature>